<sequence length="97" mass="11257">MPWCHYRATSARPDVPWHGVAEAKQFALEIFTQDFLESQKVALVGEGEGKVPKIRFFADLTLEERKKLIAERRRRKEFGPVLPSRGSPPERALDYFR</sequence>
<protein>
    <submittedName>
        <fullName evidence="1">Uncharacterized protein</fullName>
    </submittedName>
</protein>
<dbReference type="Proteomes" id="UP000015453">
    <property type="component" value="Unassembled WGS sequence"/>
</dbReference>
<dbReference type="EMBL" id="AUSU01006731">
    <property type="protein sequence ID" value="EPS61591.1"/>
    <property type="molecule type" value="Genomic_DNA"/>
</dbReference>
<organism evidence="1 2">
    <name type="scientific">Genlisea aurea</name>
    <dbReference type="NCBI Taxonomy" id="192259"/>
    <lineage>
        <taxon>Eukaryota</taxon>
        <taxon>Viridiplantae</taxon>
        <taxon>Streptophyta</taxon>
        <taxon>Embryophyta</taxon>
        <taxon>Tracheophyta</taxon>
        <taxon>Spermatophyta</taxon>
        <taxon>Magnoliopsida</taxon>
        <taxon>eudicotyledons</taxon>
        <taxon>Gunneridae</taxon>
        <taxon>Pentapetalae</taxon>
        <taxon>asterids</taxon>
        <taxon>lamiids</taxon>
        <taxon>Lamiales</taxon>
        <taxon>Lentibulariaceae</taxon>
        <taxon>Genlisea</taxon>
    </lineage>
</organism>
<dbReference type="AlphaFoldDB" id="S8CB33"/>
<comment type="caution">
    <text evidence="1">The sequence shown here is derived from an EMBL/GenBank/DDBJ whole genome shotgun (WGS) entry which is preliminary data.</text>
</comment>
<reference evidence="1 2" key="1">
    <citation type="journal article" date="2013" name="BMC Genomics">
        <title>The miniature genome of a carnivorous plant Genlisea aurea contains a low number of genes and short non-coding sequences.</title>
        <authorList>
            <person name="Leushkin E.V."/>
            <person name="Sutormin R.A."/>
            <person name="Nabieva E.R."/>
            <person name="Penin A.A."/>
            <person name="Kondrashov A.S."/>
            <person name="Logacheva M.D."/>
        </authorList>
    </citation>
    <scope>NUCLEOTIDE SEQUENCE [LARGE SCALE GENOMIC DNA]</scope>
</reference>
<accession>S8CB33</accession>
<name>S8CB33_9LAMI</name>
<keyword evidence="2" id="KW-1185">Reference proteome</keyword>
<evidence type="ECO:0000313" key="2">
    <source>
        <dbReference type="Proteomes" id="UP000015453"/>
    </source>
</evidence>
<evidence type="ECO:0000313" key="1">
    <source>
        <dbReference type="EMBL" id="EPS61591.1"/>
    </source>
</evidence>
<gene>
    <name evidence="1" type="ORF">M569_13205</name>
</gene>
<proteinExistence type="predicted"/>